<comment type="caution">
    <text evidence="10">The sequence shown here is derived from an EMBL/GenBank/DDBJ whole genome shotgun (WGS) entry which is preliminary data.</text>
</comment>
<keyword evidence="7" id="KW-0804">Transcription</keyword>
<feature type="binding site" evidence="9">
    <location>
        <position position="135"/>
    </location>
    <ligand>
        <name>Fe cation</name>
        <dbReference type="ChEBI" id="CHEBI:24875"/>
    </ligand>
</feature>
<dbReference type="Gene3D" id="3.30.1490.190">
    <property type="match status" value="1"/>
</dbReference>
<feature type="binding site" evidence="8">
    <location>
        <position position="106"/>
    </location>
    <ligand>
        <name>Zn(2+)</name>
        <dbReference type="ChEBI" id="CHEBI:29105"/>
    </ligand>
</feature>
<comment type="cofactor">
    <cofactor evidence="8">
        <name>Zn(2+)</name>
        <dbReference type="ChEBI" id="CHEBI:29105"/>
    </cofactor>
    <text evidence="8">Binds 1 zinc ion per subunit.</text>
</comment>
<dbReference type="Pfam" id="PF01475">
    <property type="entry name" value="FUR"/>
    <property type="match status" value="1"/>
</dbReference>
<dbReference type="SUPFAM" id="SSF46785">
    <property type="entry name" value="Winged helix' DNA-binding domain"/>
    <property type="match status" value="1"/>
</dbReference>
<feature type="binding site" evidence="8">
    <location>
        <position position="143"/>
    </location>
    <ligand>
        <name>Zn(2+)</name>
        <dbReference type="ChEBI" id="CHEBI:29105"/>
    </ligand>
</feature>
<evidence type="ECO:0000256" key="3">
    <source>
        <dbReference type="ARBA" id="ARBA00022723"/>
    </source>
</evidence>
<comment type="similarity">
    <text evidence="1">Belongs to the Fur family.</text>
</comment>
<evidence type="ECO:0000313" key="11">
    <source>
        <dbReference type="Proteomes" id="UP000052015"/>
    </source>
</evidence>
<evidence type="ECO:0000256" key="1">
    <source>
        <dbReference type="ARBA" id="ARBA00007957"/>
    </source>
</evidence>
<reference evidence="10 11" key="1">
    <citation type="submission" date="2015-09" db="EMBL/GenBank/DDBJ databases">
        <title>Draft genome sequence of a Caloramator mitchellensis, a moderate thermophile from the Great Artesian Basin of Australia.</title>
        <authorList>
            <person name="Patel B.K."/>
        </authorList>
    </citation>
    <scope>NUCLEOTIDE SEQUENCE [LARGE SCALE GENOMIC DNA]</scope>
    <source>
        <strain evidence="10 11">VF08</strain>
    </source>
</reference>
<dbReference type="CDD" id="cd07153">
    <property type="entry name" value="Fur_like"/>
    <property type="match status" value="1"/>
</dbReference>
<dbReference type="InterPro" id="IPR036390">
    <property type="entry name" value="WH_DNA-bd_sf"/>
</dbReference>
<organism evidence="10 11">
    <name type="scientific">Caloramator mitchellensis</name>
    <dbReference type="NCBI Taxonomy" id="908809"/>
    <lineage>
        <taxon>Bacteria</taxon>
        <taxon>Bacillati</taxon>
        <taxon>Bacillota</taxon>
        <taxon>Clostridia</taxon>
        <taxon>Eubacteriales</taxon>
        <taxon>Clostridiaceae</taxon>
        <taxon>Caloramator</taxon>
    </lineage>
</organism>
<feature type="binding site" evidence="8">
    <location>
        <position position="103"/>
    </location>
    <ligand>
        <name>Zn(2+)</name>
        <dbReference type="ChEBI" id="CHEBI:29105"/>
    </ligand>
</feature>
<dbReference type="InterPro" id="IPR043135">
    <property type="entry name" value="Fur_C"/>
</dbReference>
<dbReference type="PANTHER" id="PTHR33202:SF7">
    <property type="entry name" value="FERRIC UPTAKE REGULATION PROTEIN"/>
    <property type="match status" value="1"/>
</dbReference>
<dbReference type="AlphaFoldDB" id="A0A0R3K0F1"/>
<keyword evidence="4 8" id="KW-0862">Zinc</keyword>
<keyword evidence="11" id="KW-1185">Reference proteome</keyword>
<dbReference type="EMBL" id="LKHP01000006">
    <property type="protein sequence ID" value="KRQ86868.1"/>
    <property type="molecule type" value="Genomic_DNA"/>
</dbReference>
<comment type="cofactor">
    <cofactor evidence="9">
        <name>Mn(2+)</name>
        <dbReference type="ChEBI" id="CHEBI:29035"/>
    </cofactor>
    <cofactor evidence="9">
        <name>Fe(2+)</name>
        <dbReference type="ChEBI" id="CHEBI:29033"/>
    </cofactor>
    <text evidence="9">Binds 1 Mn(2+) or Fe(2+) ion per subunit.</text>
</comment>
<name>A0A0R3K0F1_CALMK</name>
<dbReference type="PATRIC" id="fig|908809.3.peg.1368"/>
<dbReference type="GO" id="GO:1900376">
    <property type="term" value="P:regulation of secondary metabolite biosynthetic process"/>
    <property type="evidence" value="ECO:0007669"/>
    <property type="project" value="TreeGrafter"/>
</dbReference>
<protein>
    <submittedName>
        <fullName evidence="10">Ferric uptake regulation protein</fullName>
    </submittedName>
</protein>
<dbReference type="GO" id="GO:0003700">
    <property type="term" value="F:DNA-binding transcription factor activity"/>
    <property type="evidence" value="ECO:0007669"/>
    <property type="project" value="InterPro"/>
</dbReference>
<dbReference type="STRING" id="908809.ABG79_01359"/>
<feature type="binding site" evidence="8">
    <location>
        <position position="146"/>
    </location>
    <ligand>
        <name>Zn(2+)</name>
        <dbReference type="ChEBI" id="CHEBI:29105"/>
    </ligand>
</feature>
<proteinExistence type="inferred from homology"/>
<evidence type="ECO:0000256" key="8">
    <source>
        <dbReference type="PIRSR" id="PIRSR602481-1"/>
    </source>
</evidence>
<evidence type="ECO:0000313" key="10">
    <source>
        <dbReference type="EMBL" id="KRQ86868.1"/>
    </source>
</evidence>
<keyword evidence="9" id="KW-0408">Iron</keyword>
<dbReference type="PANTHER" id="PTHR33202">
    <property type="entry name" value="ZINC UPTAKE REGULATION PROTEIN"/>
    <property type="match status" value="1"/>
</dbReference>
<evidence type="ECO:0000256" key="9">
    <source>
        <dbReference type="PIRSR" id="PIRSR602481-2"/>
    </source>
</evidence>
<dbReference type="FunFam" id="1.10.10.10:FF:000051">
    <property type="entry name" value="Fur family transcriptional regulator"/>
    <property type="match status" value="1"/>
</dbReference>
<dbReference type="Proteomes" id="UP000052015">
    <property type="component" value="Unassembled WGS sequence"/>
</dbReference>
<evidence type="ECO:0000256" key="2">
    <source>
        <dbReference type="ARBA" id="ARBA00022491"/>
    </source>
</evidence>
<evidence type="ECO:0000256" key="6">
    <source>
        <dbReference type="ARBA" id="ARBA00023125"/>
    </source>
</evidence>
<keyword evidence="3 8" id="KW-0479">Metal-binding</keyword>
<dbReference type="GO" id="GO:0008270">
    <property type="term" value="F:zinc ion binding"/>
    <property type="evidence" value="ECO:0007669"/>
    <property type="project" value="TreeGrafter"/>
</dbReference>
<dbReference type="InterPro" id="IPR036388">
    <property type="entry name" value="WH-like_DNA-bd_sf"/>
</dbReference>
<gene>
    <name evidence="10" type="primary">fur</name>
    <name evidence="10" type="ORF">ABG79_01359</name>
</gene>
<evidence type="ECO:0000256" key="5">
    <source>
        <dbReference type="ARBA" id="ARBA00023015"/>
    </source>
</evidence>
<dbReference type="GO" id="GO:0045892">
    <property type="term" value="P:negative regulation of DNA-templated transcription"/>
    <property type="evidence" value="ECO:0007669"/>
    <property type="project" value="TreeGrafter"/>
</dbReference>
<evidence type="ECO:0000256" key="7">
    <source>
        <dbReference type="ARBA" id="ARBA00023163"/>
    </source>
</evidence>
<accession>A0A0R3K0F1</accession>
<dbReference type="GO" id="GO:0000976">
    <property type="term" value="F:transcription cis-regulatory region binding"/>
    <property type="evidence" value="ECO:0007669"/>
    <property type="project" value="TreeGrafter"/>
</dbReference>
<evidence type="ECO:0000256" key="4">
    <source>
        <dbReference type="ARBA" id="ARBA00022833"/>
    </source>
</evidence>
<sequence length="147" mass="17193">MMMSKEETEKLKQDLKERGYKLTPQRRAILNAIIDSEGRHLSPEEIYDLVKMECPEIGLATVYRTVQLLEKMGILYKMNFDDGVSRYELVHSTEDHQHHHLICVKCGDIQEVEDDLLDSLEEKITGLYNFKITNHDVKFYGICKKCK</sequence>
<keyword evidence="5" id="KW-0805">Transcription regulation</keyword>
<keyword evidence="6" id="KW-0238">DNA-binding</keyword>
<keyword evidence="2" id="KW-0678">Repressor</keyword>
<dbReference type="Gene3D" id="1.10.10.10">
    <property type="entry name" value="Winged helix-like DNA-binding domain superfamily/Winged helix DNA-binding domain"/>
    <property type="match status" value="1"/>
</dbReference>
<dbReference type="InterPro" id="IPR002481">
    <property type="entry name" value="FUR"/>
</dbReference>